<accession>A0A9N9DZH7</accession>
<gene>
    <name evidence="1" type="ORF">FMOSSE_LOCUS11612</name>
</gene>
<reference evidence="1" key="1">
    <citation type="submission" date="2021-06" db="EMBL/GenBank/DDBJ databases">
        <authorList>
            <person name="Kallberg Y."/>
            <person name="Tangrot J."/>
            <person name="Rosling A."/>
        </authorList>
    </citation>
    <scope>NUCLEOTIDE SEQUENCE</scope>
    <source>
        <strain evidence="1">87-6 pot B 2015</strain>
    </source>
</reference>
<proteinExistence type="predicted"/>
<protein>
    <submittedName>
        <fullName evidence="1">4736_t:CDS:1</fullName>
    </submittedName>
</protein>
<dbReference type="EMBL" id="CAJVPP010004694">
    <property type="protein sequence ID" value="CAG8653980.1"/>
    <property type="molecule type" value="Genomic_DNA"/>
</dbReference>
<name>A0A9N9DZH7_FUNMO</name>
<keyword evidence="2" id="KW-1185">Reference proteome</keyword>
<comment type="caution">
    <text evidence="1">The sequence shown here is derived from an EMBL/GenBank/DDBJ whole genome shotgun (WGS) entry which is preliminary data.</text>
</comment>
<dbReference type="Proteomes" id="UP000789375">
    <property type="component" value="Unassembled WGS sequence"/>
</dbReference>
<sequence length="95" mass="10695">MALQEIYEVVRNLLIKKKVSGKKGHKPLTDTSNLQEEIIEKLAFSKLDSLVSSAPVAKMRDLKTAVHDFNQGIIVLESSYSYKSSNNFELVKEDP</sequence>
<evidence type="ECO:0000313" key="1">
    <source>
        <dbReference type="EMBL" id="CAG8653980.1"/>
    </source>
</evidence>
<organism evidence="1 2">
    <name type="scientific">Funneliformis mosseae</name>
    <name type="common">Endomycorrhizal fungus</name>
    <name type="synonym">Glomus mosseae</name>
    <dbReference type="NCBI Taxonomy" id="27381"/>
    <lineage>
        <taxon>Eukaryota</taxon>
        <taxon>Fungi</taxon>
        <taxon>Fungi incertae sedis</taxon>
        <taxon>Mucoromycota</taxon>
        <taxon>Glomeromycotina</taxon>
        <taxon>Glomeromycetes</taxon>
        <taxon>Glomerales</taxon>
        <taxon>Glomeraceae</taxon>
        <taxon>Funneliformis</taxon>
    </lineage>
</organism>
<dbReference type="AlphaFoldDB" id="A0A9N9DZH7"/>
<evidence type="ECO:0000313" key="2">
    <source>
        <dbReference type="Proteomes" id="UP000789375"/>
    </source>
</evidence>